<keyword evidence="1" id="KW-0732">Signal</keyword>
<protein>
    <recommendedName>
        <fullName evidence="2">DM14 domain-containing protein</fullName>
    </recommendedName>
</protein>
<dbReference type="Pfam" id="PF21528">
    <property type="entry name" value="CC2D1A-B_DM14"/>
    <property type="match status" value="1"/>
</dbReference>
<evidence type="ECO:0000313" key="3">
    <source>
        <dbReference type="EMBL" id="MEQ2197092.1"/>
    </source>
</evidence>
<gene>
    <name evidence="3" type="ORF">XENOCAPTIV_022779</name>
</gene>
<evidence type="ECO:0000259" key="2">
    <source>
        <dbReference type="SMART" id="SM00685"/>
    </source>
</evidence>
<dbReference type="PANTHER" id="PTHR13076:SF5">
    <property type="entry name" value="COILED-COIL AND C2 DOMAIN-CONTAINING PROTEIN 1B"/>
    <property type="match status" value="1"/>
</dbReference>
<dbReference type="InterPro" id="IPR039725">
    <property type="entry name" value="CC2D1A/B"/>
</dbReference>
<reference evidence="3 4" key="1">
    <citation type="submission" date="2021-06" db="EMBL/GenBank/DDBJ databases">
        <authorList>
            <person name="Palmer J.M."/>
        </authorList>
    </citation>
    <scope>NUCLEOTIDE SEQUENCE [LARGE SCALE GENOMIC DNA]</scope>
    <source>
        <strain evidence="3 4">XC_2019</strain>
        <tissue evidence="3">Muscle</tissue>
    </source>
</reference>
<keyword evidence="4" id="KW-1185">Reference proteome</keyword>
<feature type="signal peptide" evidence="1">
    <location>
        <begin position="1"/>
        <end position="19"/>
    </location>
</feature>
<sequence length="136" mass="15493">MRPFTLVIVLSCDAAMTEGTKTMLLERQKEYKLAALRAKKEGDMEQAKLYFKTSKYSWFTLDFFCPHLSAVQLLELLESRKKQYMKAALQAKQKNDMEQAKVFLRTAKGLDPMIEAARSGKTVDISTVSTQPKATF</sequence>
<feature type="domain" description="DM14" evidence="2">
    <location>
        <begin position="22"/>
        <end position="73"/>
    </location>
</feature>
<dbReference type="InterPro" id="IPR006608">
    <property type="entry name" value="CC2D1A/B_DM14"/>
</dbReference>
<name>A0ABV0QP10_9TELE</name>
<dbReference type="PANTHER" id="PTHR13076">
    <property type="entry name" value="COILED-COIL AND C2 DOMAIN-CONTAINING PROTEIN 1-LIKE"/>
    <property type="match status" value="1"/>
</dbReference>
<feature type="domain" description="DM14" evidence="2">
    <location>
        <begin position="74"/>
        <end position="132"/>
    </location>
</feature>
<comment type="caution">
    <text evidence="3">The sequence shown here is derived from an EMBL/GenBank/DDBJ whole genome shotgun (WGS) entry which is preliminary data.</text>
</comment>
<accession>A0ABV0QP10</accession>
<evidence type="ECO:0000313" key="4">
    <source>
        <dbReference type="Proteomes" id="UP001434883"/>
    </source>
</evidence>
<evidence type="ECO:0000256" key="1">
    <source>
        <dbReference type="SAM" id="SignalP"/>
    </source>
</evidence>
<dbReference type="EMBL" id="JAHRIN010017316">
    <property type="protein sequence ID" value="MEQ2197092.1"/>
    <property type="molecule type" value="Genomic_DNA"/>
</dbReference>
<dbReference type="Proteomes" id="UP001434883">
    <property type="component" value="Unassembled WGS sequence"/>
</dbReference>
<dbReference type="SMART" id="SM00685">
    <property type="entry name" value="DM14"/>
    <property type="match status" value="2"/>
</dbReference>
<feature type="chain" id="PRO_5045846249" description="DM14 domain-containing protein" evidence="1">
    <location>
        <begin position="20"/>
        <end position="136"/>
    </location>
</feature>
<proteinExistence type="predicted"/>
<organism evidence="3 4">
    <name type="scientific">Xenoophorus captivus</name>
    <dbReference type="NCBI Taxonomy" id="1517983"/>
    <lineage>
        <taxon>Eukaryota</taxon>
        <taxon>Metazoa</taxon>
        <taxon>Chordata</taxon>
        <taxon>Craniata</taxon>
        <taxon>Vertebrata</taxon>
        <taxon>Euteleostomi</taxon>
        <taxon>Actinopterygii</taxon>
        <taxon>Neopterygii</taxon>
        <taxon>Teleostei</taxon>
        <taxon>Neoteleostei</taxon>
        <taxon>Acanthomorphata</taxon>
        <taxon>Ovalentaria</taxon>
        <taxon>Atherinomorphae</taxon>
        <taxon>Cyprinodontiformes</taxon>
        <taxon>Goodeidae</taxon>
        <taxon>Xenoophorus</taxon>
    </lineage>
</organism>